<name>A0A163JB19_9BACL</name>
<keyword evidence="4" id="KW-1185">Reference proteome</keyword>
<sequence>MKCDMARDLLPSYIEKLTSSHSNEEIEKHLQTCEECLQYYKEMTKPTDLSVPVMDKEEVENINFLKKVKQKNRKTLLLSILAVLILVAAIIKLFAIGFTVSSQDVDIVHQKVNGRLEVHLSLKKNGQDLVFSGNSKFIYDENDNVIGYETRYTPKGVLHNPFDDVGDEIMLGTEMNNDTDYSNTFILVFKDKTMTFIDGVLVE</sequence>
<dbReference type="KEGG" id="pglu:A3958_10970"/>
<dbReference type="GeneID" id="97558199"/>
<accession>A0A163JB19</accession>
<dbReference type="InterPro" id="IPR027383">
    <property type="entry name" value="Znf_put"/>
</dbReference>
<evidence type="ECO:0000259" key="2">
    <source>
        <dbReference type="Pfam" id="PF13490"/>
    </source>
</evidence>
<protein>
    <recommendedName>
        <fullName evidence="2">Putative zinc-finger domain-containing protein</fullName>
    </recommendedName>
</protein>
<reference evidence="3" key="1">
    <citation type="journal article" date="2016" name="Genome Announc.">
        <title>Draft genomes of two strains of Paenibacillus glucanolyticus with capability to degrade lignocellulose.</title>
        <authorList>
            <person name="Mathews S.L."/>
            <person name="Pawlak J."/>
            <person name="Grunden A.M."/>
        </authorList>
    </citation>
    <scope>NUCLEOTIDE SEQUENCE [LARGE SCALE GENOMIC DNA]</scope>
    <source>
        <strain evidence="3">SLM1</strain>
    </source>
</reference>
<organism evidence="3 4">
    <name type="scientific">Paenibacillus glucanolyticus</name>
    <dbReference type="NCBI Taxonomy" id="59843"/>
    <lineage>
        <taxon>Bacteria</taxon>
        <taxon>Bacillati</taxon>
        <taxon>Bacillota</taxon>
        <taxon>Bacilli</taxon>
        <taxon>Bacillales</taxon>
        <taxon>Paenibacillaceae</taxon>
        <taxon>Paenibacillus</taxon>
    </lineage>
</organism>
<keyword evidence="1" id="KW-0812">Transmembrane</keyword>
<keyword evidence="1" id="KW-1133">Transmembrane helix</keyword>
<dbReference type="OrthoDB" id="6194834at2"/>
<gene>
    <name evidence="3" type="ORF">AWU65_11435</name>
</gene>
<dbReference type="Pfam" id="PF13490">
    <property type="entry name" value="zf-HC2"/>
    <property type="match status" value="1"/>
</dbReference>
<proteinExistence type="predicted"/>
<dbReference type="STRING" id="59843.A3958_10970"/>
<comment type="caution">
    <text evidence="3">The sequence shown here is derived from an EMBL/GenBank/DDBJ whole genome shotgun (WGS) entry which is preliminary data.</text>
</comment>
<dbReference type="RefSeq" id="WP_006207688.1">
    <property type="nucleotide sequence ID" value="NZ_CBCSBX010000006.1"/>
</dbReference>
<evidence type="ECO:0000256" key="1">
    <source>
        <dbReference type="SAM" id="Phobius"/>
    </source>
</evidence>
<dbReference type="EMBL" id="LWMH01000001">
    <property type="protein sequence ID" value="KZS46483.1"/>
    <property type="molecule type" value="Genomic_DNA"/>
</dbReference>
<dbReference type="AlphaFoldDB" id="A0A163JB19"/>
<evidence type="ECO:0000313" key="4">
    <source>
        <dbReference type="Proteomes" id="UP000076796"/>
    </source>
</evidence>
<evidence type="ECO:0000313" key="3">
    <source>
        <dbReference type="EMBL" id="KZS46483.1"/>
    </source>
</evidence>
<keyword evidence="1" id="KW-0472">Membrane</keyword>
<dbReference type="Proteomes" id="UP000076796">
    <property type="component" value="Unassembled WGS sequence"/>
</dbReference>
<feature type="domain" description="Putative zinc-finger" evidence="2">
    <location>
        <begin position="3"/>
        <end position="36"/>
    </location>
</feature>
<feature type="transmembrane region" description="Helical" evidence="1">
    <location>
        <begin position="76"/>
        <end position="100"/>
    </location>
</feature>